<comment type="caution">
    <text evidence="2">The sequence shown here is derived from an EMBL/GenBank/DDBJ whole genome shotgun (WGS) entry which is preliminary data.</text>
</comment>
<dbReference type="PROSITE" id="PS51257">
    <property type="entry name" value="PROKAR_LIPOPROTEIN"/>
    <property type="match status" value="1"/>
</dbReference>
<dbReference type="OrthoDB" id="7168509at2"/>
<dbReference type="Pfam" id="PF17820">
    <property type="entry name" value="PDZ_6"/>
    <property type="match status" value="1"/>
</dbReference>
<dbReference type="InterPro" id="IPR001478">
    <property type="entry name" value="PDZ"/>
</dbReference>
<name>A0A556MBN8_9SPHI</name>
<accession>A0A556MBN8</accession>
<dbReference type="GO" id="GO:0007165">
    <property type="term" value="P:signal transduction"/>
    <property type="evidence" value="ECO:0007669"/>
    <property type="project" value="TreeGrafter"/>
</dbReference>
<dbReference type="CDD" id="cd07561">
    <property type="entry name" value="Peptidase_S41_CPP_like"/>
    <property type="match status" value="1"/>
</dbReference>
<dbReference type="SUPFAM" id="SSF50156">
    <property type="entry name" value="PDZ domain-like"/>
    <property type="match status" value="1"/>
</dbReference>
<dbReference type="Gene3D" id="3.30.750.170">
    <property type="match status" value="1"/>
</dbReference>
<dbReference type="PROSITE" id="PS50106">
    <property type="entry name" value="PDZ"/>
    <property type="match status" value="1"/>
</dbReference>
<dbReference type="PANTHER" id="PTHR32060:SF30">
    <property type="entry name" value="CARBOXY-TERMINAL PROCESSING PROTEASE CTPA"/>
    <property type="match status" value="1"/>
</dbReference>
<dbReference type="GO" id="GO:0030288">
    <property type="term" value="C:outer membrane-bounded periplasmic space"/>
    <property type="evidence" value="ECO:0007669"/>
    <property type="project" value="TreeGrafter"/>
</dbReference>
<dbReference type="InterPro" id="IPR029045">
    <property type="entry name" value="ClpP/crotonase-like_dom_sf"/>
</dbReference>
<dbReference type="SUPFAM" id="SSF52096">
    <property type="entry name" value="ClpP/crotonase"/>
    <property type="match status" value="1"/>
</dbReference>
<dbReference type="AlphaFoldDB" id="A0A556MBN8"/>
<evidence type="ECO:0000313" key="2">
    <source>
        <dbReference type="EMBL" id="TSJ37321.1"/>
    </source>
</evidence>
<gene>
    <name evidence="2" type="ORF">FO440_21400</name>
</gene>
<evidence type="ECO:0000313" key="3">
    <source>
        <dbReference type="Proteomes" id="UP000318733"/>
    </source>
</evidence>
<dbReference type="InterPro" id="IPR036034">
    <property type="entry name" value="PDZ_sf"/>
</dbReference>
<dbReference type="EMBL" id="VLPK01000005">
    <property type="protein sequence ID" value="TSJ37321.1"/>
    <property type="molecule type" value="Genomic_DNA"/>
</dbReference>
<protein>
    <recommendedName>
        <fullName evidence="1">PDZ domain-containing protein</fullName>
    </recommendedName>
</protein>
<dbReference type="Proteomes" id="UP000318733">
    <property type="component" value="Unassembled WGS sequence"/>
</dbReference>
<dbReference type="InterPro" id="IPR005151">
    <property type="entry name" value="Tail-specific_protease"/>
</dbReference>
<dbReference type="GO" id="GO:0008236">
    <property type="term" value="F:serine-type peptidase activity"/>
    <property type="evidence" value="ECO:0007669"/>
    <property type="project" value="InterPro"/>
</dbReference>
<sequence length="520" mass="57299">MKNTSNNMKKTILVALLGVACLASCKKDKKNVDTPPKSGSTLDLIRDSVFLYAKEAYYWYDGLPTYDAFNPRSFTGTDDLTALTKEVNAISQYKINPATGKPYEYYAPSAGEAKYSFIDQGEVSTELNGTNKDFGFAPLFNDANDLRIKYVYPGSPADLAGVKRGYRILSINGNSNITYDGPNGTNTQFVINAWANGTTISLVLKRSDTDLTPVTVTLNAASYSINPVLTYKTVDAGNGKKIGYIVFNSFTSDDNADPKLDAAFNYFQSQGITDLVVDLRYNGGGFVSTAEYIDNLIVPVAKNNTTMYTYHFNDLLVAGKQKLLYNQVRLDPDTKKLYNYGQFDYTVAGNTVPFTKKGSLAITRVFFIVTGSTASASELTINNLRPHLDVQLIGTTSYGKPVGFFDIDINKYEMYIPEFETQNSASQGGYYTGMAPGTADYPGVNDYDDPTKDFGDTTETLLSHAIHYVKLGTYALPSQRIQSLSTKQKTFSIEQSNAAAIELNRNKFSGMVFNKKLKLK</sequence>
<keyword evidence="3" id="KW-1185">Reference proteome</keyword>
<organism evidence="2 3">
    <name type="scientific">Mucilaginibacter corticis</name>
    <dbReference type="NCBI Taxonomy" id="2597670"/>
    <lineage>
        <taxon>Bacteria</taxon>
        <taxon>Pseudomonadati</taxon>
        <taxon>Bacteroidota</taxon>
        <taxon>Sphingobacteriia</taxon>
        <taxon>Sphingobacteriales</taxon>
        <taxon>Sphingobacteriaceae</taxon>
        <taxon>Mucilaginibacter</taxon>
    </lineage>
</organism>
<dbReference type="GO" id="GO:0006508">
    <property type="term" value="P:proteolysis"/>
    <property type="evidence" value="ECO:0007669"/>
    <property type="project" value="InterPro"/>
</dbReference>
<dbReference type="Gene3D" id="2.30.42.10">
    <property type="match status" value="1"/>
</dbReference>
<dbReference type="GO" id="GO:0004175">
    <property type="term" value="F:endopeptidase activity"/>
    <property type="evidence" value="ECO:0007669"/>
    <property type="project" value="TreeGrafter"/>
</dbReference>
<evidence type="ECO:0000259" key="1">
    <source>
        <dbReference type="PROSITE" id="PS50106"/>
    </source>
</evidence>
<dbReference type="InterPro" id="IPR041489">
    <property type="entry name" value="PDZ_6"/>
</dbReference>
<feature type="domain" description="PDZ" evidence="1">
    <location>
        <begin position="122"/>
        <end position="208"/>
    </location>
</feature>
<reference evidence="2 3" key="1">
    <citation type="submission" date="2019-07" db="EMBL/GenBank/DDBJ databases">
        <authorList>
            <person name="Huq M.A."/>
        </authorList>
    </citation>
    <scope>NUCLEOTIDE SEQUENCE [LARGE SCALE GENOMIC DNA]</scope>
    <source>
        <strain evidence="2 3">MAH-19</strain>
    </source>
</reference>
<dbReference type="Pfam" id="PF03572">
    <property type="entry name" value="Peptidase_S41"/>
    <property type="match status" value="1"/>
</dbReference>
<proteinExistence type="predicted"/>
<dbReference type="PANTHER" id="PTHR32060">
    <property type="entry name" value="TAIL-SPECIFIC PROTEASE"/>
    <property type="match status" value="1"/>
</dbReference>
<dbReference type="Gene3D" id="3.90.226.10">
    <property type="entry name" value="2-enoyl-CoA Hydratase, Chain A, domain 1"/>
    <property type="match status" value="1"/>
</dbReference>